<dbReference type="PANTHER" id="PTHR43004:SF19">
    <property type="entry name" value="BINDING MONOOXYGENASE, PUTATIVE (JCVI)-RELATED"/>
    <property type="match status" value="1"/>
</dbReference>
<dbReference type="InterPro" id="IPR036188">
    <property type="entry name" value="FAD/NAD-bd_sf"/>
</dbReference>
<dbReference type="Gene3D" id="3.30.70.2450">
    <property type="match status" value="1"/>
</dbReference>
<dbReference type="Pfam" id="PF01494">
    <property type="entry name" value="FAD_binding_3"/>
    <property type="match status" value="1"/>
</dbReference>
<comment type="caution">
    <text evidence="6">The sequence shown here is derived from an EMBL/GenBank/DDBJ whole genome shotgun (WGS) entry which is preliminary data.</text>
</comment>
<evidence type="ECO:0000256" key="2">
    <source>
        <dbReference type="ARBA" id="ARBA00022630"/>
    </source>
</evidence>
<comment type="cofactor">
    <cofactor evidence="1">
        <name>FAD</name>
        <dbReference type="ChEBI" id="CHEBI:57692"/>
    </cofactor>
</comment>
<dbReference type="InterPro" id="IPR050641">
    <property type="entry name" value="RIFMO-like"/>
</dbReference>
<feature type="domain" description="FAD-binding" evidence="5">
    <location>
        <begin position="2"/>
        <end position="344"/>
    </location>
</feature>
<dbReference type="Proteomes" id="UP001597419">
    <property type="component" value="Unassembled WGS sequence"/>
</dbReference>
<keyword evidence="4" id="KW-0472">Membrane</keyword>
<feature type="transmembrane region" description="Helical" evidence="4">
    <location>
        <begin position="6"/>
        <end position="31"/>
    </location>
</feature>
<sequence>MDTDVVIAGGGPVGLMLAAELGLLGVGTVVLERLREPTRQSRALSLHVRTAQTLDRRGLLKRFLDEQEKVLGIGAGARRTGSHFAGIEGVDFSLLDTDVPHLAFMPQTVTERLLGERAAELGVVLRRGHEVTGFTQTADAVEVRVAGERDHTLRARYLVGCDGGASTVRKLAGIDFPGTRASVAGMTGELVLTDPATAPKGWRRTGRGWTLMLPYPHSRLTRVVTIDFAGPEDGRDTPPTLAELERKVLDILGYPVPMAEPTWISRFSDASRIATGYLDGRVLLAGDAAHIHFPAGGPGLNIGLQDAVNLGWKLAATVRGHAPGDLLASYPGERRPVAEAVLRTTRAQLALMRTGEDVDPLRELFAELMRLDEVRTHLTELSSGFGVRYPMPGADPGAGGFAPDVRLATPRGTRRLAELLHPGRAVLLLTRASTPYARAAEGWSGRVDTVTAAPEKREGVLADVDALLIRPDGYTAWSAPAGAAPGTTAAGLDAALRTWFGVPARTTQEVS</sequence>
<dbReference type="Gene3D" id="3.40.30.120">
    <property type="match status" value="1"/>
</dbReference>
<dbReference type="InterPro" id="IPR002938">
    <property type="entry name" value="FAD-bd"/>
</dbReference>
<reference evidence="7" key="1">
    <citation type="journal article" date="2019" name="Int. J. Syst. Evol. Microbiol.">
        <title>The Global Catalogue of Microorganisms (GCM) 10K type strain sequencing project: providing services to taxonomists for standard genome sequencing and annotation.</title>
        <authorList>
            <consortium name="The Broad Institute Genomics Platform"/>
            <consortium name="The Broad Institute Genome Sequencing Center for Infectious Disease"/>
            <person name="Wu L."/>
            <person name="Ma J."/>
        </authorList>
    </citation>
    <scope>NUCLEOTIDE SEQUENCE [LARGE SCALE GENOMIC DNA]</scope>
    <source>
        <strain evidence="7">CGMCC 4.7643</strain>
    </source>
</reference>
<dbReference type="GO" id="GO:0004497">
    <property type="term" value="F:monooxygenase activity"/>
    <property type="evidence" value="ECO:0007669"/>
    <property type="project" value="UniProtKB-KW"/>
</dbReference>
<organism evidence="6 7">
    <name type="scientific">Amycolatopsis samaneae</name>
    <dbReference type="NCBI Taxonomy" id="664691"/>
    <lineage>
        <taxon>Bacteria</taxon>
        <taxon>Bacillati</taxon>
        <taxon>Actinomycetota</taxon>
        <taxon>Actinomycetes</taxon>
        <taxon>Pseudonocardiales</taxon>
        <taxon>Pseudonocardiaceae</taxon>
        <taxon>Amycolatopsis</taxon>
    </lineage>
</organism>
<evidence type="ECO:0000256" key="3">
    <source>
        <dbReference type="ARBA" id="ARBA00022827"/>
    </source>
</evidence>
<gene>
    <name evidence="6" type="ORF">ACFSYJ_33420</name>
</gene>
<keyword evidence="6" id="KW-0560">Oxidoreductase</keyword>
<evidence type="ECO:0000259" key="5">
    <source>
        <dbReference type="Pfam" id="PF01494"/>
    </source>
</evidence>
<keyword evidence="3" id="KW-0274">FAD</keyword>
<keyword evidence="4" id="KW-1133">Transmembrane helix</keyword>
<evidence type="ECO:0000313" key="7">
    <source>
        <dbReference type="Proteomes" id="UP001597419"/>
    </source>
</evidence>
<name>A0ABW5GRT8_9PSEU</name>
<keyword evidence="4" id="KW-0812">Transmembrane</keyword>
<keyword evidence="7" id="KW-1185">Reference proteome</keyword>
<dbReference type="EMBL" id="JBHUKU010000021">
    <property type="protein sequence ID" value="MFD2463555.1"/>
    <property type="molecule type" value="Genomic_DNA"/>
</dbReference>
<evidence type="ECO:0000256" key="1">
    <source>
        <dbReference type="ARBA" id="ARBA00001974"/>
    </source>
</evidence>
<evidence type="ECO:0000256" key="4">
    <source>
        <dbReference type="SAM" id="Phobius"/>
    </source>
</evidence>
<keyword evidence="6" id="KW-0503">Monooxygenase</keyword>
<dbReference type="PRINTS" id="PR00420">
    <property type="entry name" value="RNGMNOXGNASE"/>
</dbReference>
<proteinExistence type="predicted"/>
<accession>A0ABW5GRT8</accession>
<protein>
    <submittedName>
        <fullName evidence="6">FAD-dependent monooxygenase</fullName>
    </submittedName>
</protein>
<dbReference type="SUPFAM" id="SSF51905">
    <property type="entry name" value="FAD/NAD(P)-binding domain"/>
    <property type="match status" value="1"/>
</dbReference>
<evidence type="ECO:0000313" key="6">
    <source>
        <dbReference type="EMBL" id="MFD2463555.1"/>
    </source>
</evidence>
<dbReference type="RefSeq" id="WP_345400535.1">
    <property type="nucleotide sequence ID" value="NZ_BAABHG010000011.1"/>
</dbReference>
<keyword evidence="2" id="KW-0285">Flavoprotein</keyword>
<dbReference type="Gene3D" id="3.50.50.60">
    <property type="entry name" value="FAD/NAD(P)-binding domain"/>
    <property type="match status" value="1"/>
</dbReference>
<dbReference type="Pfam" id="PF21274">
    <property type="entry name" value="Rng_hyd_C"/>
    <property type="match status" value="1"/>
</dbReference>
<dbReference type="PANTHER" id="PTHR43004">
    <property type="entry name" value="TRK SYSTEM POTASSIUM UPTAKE PROTEIN"/>
    <property type="match status" value="1"/>
</dbReference>